<dbReference type="Proteomes" id="UP000789570">
    <property type="component" value="Unassembled WGS sequence"/>
</dbReference>
<dbReference type="AlphaFoldDB" id="A0A9N9E5G6"/>
<evidence type="ECO:0000313" key="1">
    <source>
        <dbReference type="EMBL" id="CAG8665359.1"/>
    </source>
</evidence>
<protein>
    <submittedName>
        <fullName evidence="1">10545_t:CDS:1</fullName>
    </submittedName>
</protein>
<keyword evidence="2" id="KW-1185">Reference proteome</keyword>
<evidence type="ECO:0000313" key="2">
    <source>
        <dbReference type="Proteomes" id="UP000789570"/>
    </source>
</evidence>
<name>A0A9N9E5G6_9GLOM</name>
<sequence length="48" mass="5652">MVNINDLFDNIENVTSLEDNEHALDFARQLIFENNDISSDEDFFDEQD</sequence>
<dbReference type="EMBL" id="CAJVPQ010005184">
    <property type="protein sequence ID" value="CAG8665359.1"/>
    <property type="molecule type" value="Genomic_DNA"/>
</dbReference>
<reference evidence="1" key="1">
    <citation type="submission" date="2021-06" db="EMBL/GenBank/DDBJ databases">
        <authorList>
            <person name="Kallberg Y."/>
            <person name="Tangrot J."/>
            <person name="Rosling A."/>
        </authorList>
    </citation>
    <scope>NUCLEOTIDE SEQUENCE</scope>
    <source>
        <strain evidence="1">UK204</strain>
    </source>
</reference>
<accession>A0A9N9E5G6</accession>
<proteinExistence type="predicted"/>
<comment type="caution">
    <text evidence="1">The sequence shown here is derived from an EMBL/GenBank/DDBJ whole genome shotgun (WGS) entry which is preliminary data.</text>
</comment>
<feature type="non-terminal residue" evidence="1">
    <location>
        <position position="48"/>
    </location>
</feature>
<organism evidence="1 2">
    <name type="scientific">Funneliformis caledonium</name>
    <dbReference type="NCBI Taxonomy" id="1117310"/>
    <lineage>
        <taxon>Eukaryota</taxon>
        <taxon>Fungi</taxon>
        <taxon>Fungi incertae sedis</taxon>
        <taxon>Mucoromycota</taxon>
        <taxon>Glomeromycotina</taxon>
        <taxon>Glomeromycetes</taxon>
        <taxon>Glomerales</taxon>
        <taxon>Glomeraceae</taxon>
        <taxon>Funneliformis</taxon>
    </lineage>
</organism>
<gene>
    <name evidence="1" type="ORF">FCALED_LOCUS11746</name>
</gene>